<dbReference type="PROSITE" id="PS50110">
    <property type="entry name" value="RESPONSE_REGULATORY"/>
    <property type="match status" value="1"/>
</dbReference>
<evidence type="ECO:0000259" key="3">
    <source>
        <dbReference type="PROSITE" id="PS50110"/>
    </source>
</evidence>
<dbReference type="PANTHER" id="PTHR44591:SF3">
    <property type="entry name" value="RESPONSE REGULATORY DOMAIN-CONTAINING PROTEIN"/>
    <property type="match status" value="1"/>
</dbReference>
<evidence type="ECO:0000259" key="4">
    <source>
        <dbReference type="PROSITE" id="PS50930"/>
    </source>
</evidence>
<dbReference type="CDD" id="cd17534">
    <property type="entry name" value="REC_DC-like"/>
    <property type="match status" value="1"/>
</dbReference>
<dbReference type="PANTHER" id="PTHR44591">
    <property type="entry name" value="STRESS RESPONSE REGULATOR PROTEIN 1"/>
    <property type="match status" value="1"/>
</dbReference>
<evidence type="ECO:0000313" key="5">
    <source>
        <dbReference type="EMBL" id="BAO54107.1"/>
    </source>
</evidence>
<dbReference type="KEGG" id="nmf:NMS_0098"/>
<organism evidence="5 6">
    <name type="scientific">Nonlabens marinus S1-08</name>
    <dbReference type="NCBI Taxonomy" id="1454201"/>
    <lineage>
        <taxon>Bacteria</taxon>
        <taxon>Pseudomonadati</taxon>
        <taxon>Bacteroidota</taxon>
        <taxon>Flavobacteriia</taxon>
        <taxon>Flavobacteriales</taxon>
        <taxon>Flavobacteriaceae</taxon>
        <taxon>Nonlabens</taxon>
    </lineage>
</organism>
<reference evidence="5 6" key="1">
    <citation type="journal article" date="2014" name="Proc. Natl. Acad. Sci. U.S.A.">
        <title>Functional characterization of flavobacteria rhodopsins reveals a unique class of light-driven chloride pump in bacteria.</title>
        <authorList>
            <person name="Yoshizawa S."/>
            <person name="Kumagai Y."/>
            <person name="Kim H."/>
            <person name="Ogura Y."/>
            <person name="Hayashi T."/>
            <person name="Iwasaki W."/>
            <person name="DeLong E.F."/>
            <person name="Kogure K."/>
        </authorList>
    </citation>
    <scope>NUCLEOTIDE SEQUENCE [LARGE SCALE GENOMIC DNA]</scope>
    <source>
        <strain evidence="5 6">S1-08</strain>
    </source>
</reference>
<protein>
    <submittedName>
        <fullName evidence="5">Response regulator receiver</fullName>
    </submittedName>
</protein>
<feature type="domain" description="Response regulatory" evidence="3">
    <location>
        <begin position="3"/>
        <end position="118"/>
    </location>
</feature>
<dbReference type="GO" id="GO:0000160">
    <property type="term" value="P:phosphorelay signal transduction system"/>
    <property type="evidence" value="ECO:0007669"/>
    <property type="project" value="InterPro"/>
</dbReference>
<dbReference type="PROSITE" id="PS50930">
    <property type="entry name" value="HTH_LYTTR"/>
    <property type="match status" value="1"/>
</dbReference>
<dbReference type="Pfam" id="PF04397">
    <property type="entry name" value="LytTR"/>
    <property type="match status" value="1"/>
</dbReference>
<feature type="modified residue" description="4-aspartylphosphate" evidence="2">
    <location>
        <position position="53"/>
    </location>
</feature>
<sequence length="225" mass="25813">MKKILIVEDELMIAGNLERMLKKHGYEVPAIAIDFDEAMEALEREPFDLVLLDINLSGEKGGMDVAHEINKRYKTPFMYLTSNTNKSILEKLKETKPVGYLSKPIQSATLTTNIDIIFESLGLRSREIMIHIGSSVYCYELDDVLYAQADHVYTELFHKNGSDVLRISLHGLLEEFPHHEMIRVNRSVAVRRKAIDRMDKTHVYVQDKVFKISRSLSDEVSDALE</sequence>
<dbReference type="SUPFAM" id="SSF52172">
    <property type="entry name" value="CheY-like"/>
    <property type="match status" value="1"/>
</dbReference>
<dbReference type="STRING" id="1454201.NMS_0098"/>
<gene>
    <name evidence="5" type="ORF">NMS_0098</name>
</gene>
<dbReference type="InterPro" id="IPR007492">
    <property type="entry name" value="LytTR_DNA-bd_dom"/>
</dbReference>
<dbReference type="Pfam" id="PF00072">
    <property type="entry name" value="Response_reg"/>
    <property type="match status" value="1"/>
</dbReference>
<feature type="domain" description="HTH LytTR-type" evidence="4">
    <location>
        <begin position="128"/>
        <end position="225"/>
    </location>
</feature>
<dbReference type="AlphaFoldDB" id="W8VVR3"/>
<evidence type="ECO:0000256" key="2">
    <source>
        <dbReference type="PROSITE-ProRule" id="PRU00169"/>
    </source>
</evidence>
<dbReference type="OrthoDB" id="2962330at2"/>
<evidence type="ECO:0000313" key="6">
    <source>
        <dbReference type="Proteomes" id="UP000031760"/>
    </source>
</evidence>
<proteinExistence type="predicted"/>
<accession>W8VVR3</accession>
<dbReference type="SMART" id="SM00448">
    <property type="entry name" value="REC"/>
    <property type="match status" value="1"/>
</dbReference>
<dbReference type="Gene3D" id="3.40.50.2300">
    <property type="match status" value="1"/>
</dbReference>
<dbReference type="InterPro" id="IPR050595">
    <property type="entry name" value="Bact_response_regulator"/>
</dbReference>
<keyword evidence="6" id="KW-1185">Reference proteome</keyword>
<dbReference type="GO" id="GO:0003677">
    <property type="term" value="F:DNA binding"/>
    <property type="evidence" value="ECO:0007669"/>
    <property type="project" value="InterPro"/>
</dbReference>
<keyword evidence="1 2" id="KW-0597">Phosphoprotein</keyword>
<dbReference type="SMART" id="SM00850">
    <property type="entry name" value="LytTR"/>
    <property type="match status" value="1"/>
</dbReference>
<dbReference type="Gene3D" id="2.40.50.1020">
    <property type="entry name" value="LytTr DNA-binding domain"/>
    <property type="match status" value="1"/>
</dbReference>
<dbReference type="InterPro" id="IPR011006">
    <property type="entry name" value="CheY-like_superfamily"/>
</dbReference>
<dbReference type="EMBL" id="AP014548">
    <property type="protein sequence ID" value="BAO54107.1"/>
    <property type="molecule type" value="Genomic_DNA"/>
</dbReference>
<evidence type="ECO:0000256" key="1">
    <source>
        <dbReference type="ARBA" id="ARBA00022553"/>
    </source>
</evidence>
<dbReference type="InterPro" id="IPR001789">
    <property type="entry name" value="Sig_transdc_resp-reg_receiver"/>
</dbReference>
<dbReference type="RefSeq" id="WP_052476617.1">
    <property type="nucleotide sequence ID" value="NZ_AP014548.1"/>
</dbReference>
<name>W8VVR3_9FLAO</name>
<dbReference type="HOGENOM" id="CLU_000445_14_1_10"/>
<dbReference type="Proteomes" id="UP000031760">
    <property type="component" value="Chromosome"/>
</dbReference>